<dbReference type="EMBL" id="BMAW01129769">
    <property type="protein sequence ID" value="GFU31861.1"/>
    <property type="molecule type" value="Genomic_DNA"/>
</dbReference>
<dbReference type="GO" id="GO:0015918">
    <property type="term" value="P:sterol transport"/>
    <property type="evidence" value="ECO:0007669"/>
    <property type="project" value="TreeGrafter"/>
</dbReference>
<comment type="caution">
    <text evidence="2">The sequence shown here is derived from an EMBL/GenBank/DDBJ whole genome shotgun (WGS) entry which is preliminary data.</text>
</comment>
<evidence type="ECO:0000259" key="1">
    <source>
        <dbReference type="Pfam" id="PF22314"/>
    </source>
</evidence>
<proteinExistence type="predicted"/>
<name>A0A8X6QLR0_NEPPI</name>
<organism evidence="2 3">
    <name type="scientific">Nephila pilipes</name>
    <name type="common">Giant wood spider</name>
    <name type="synonym">Nephila maculata</name>
    <dbReference type="NCBI Taxonomy" id="299642"/>
    <lineage>
        <taxon>Eukaryota</taxon>
        <taxon>Metazoa</taxon>
        <taxon>Ecdysozoa</taxon>
        <taxon>Arthropoda</taxon>
        <taxon>Chelicerata</taxon>
        <taxon>Arachnida</taxon>
        <taxon>Araneae</taxon>
        <taxon>Araneomorphae</taxon>
        <taxon>Entelegynae</taxon>
        <taxon>Araneoidea</taxon>
        <taxon>Nephilidae</taxon>
        <taxon>Nephila</taxon>
    </lineage>
</organism>
<dbReference type="AlphaFoldDB" id="A0A8X6QLR0"/>
<dbReference type="GO" id="GO:0042632">
    <property type="term" value="P:cholesterol homeostasis"/>
    <property type="evidence" value="ECO:0007669"/>
    <property type="project" value="TreeGrafter"/>
</dbReference>
<gene>
    <name evidence="2" type="primary">NPC1</name>
    <name evidence="2" type="ORF">NPIL_223791</name>
</gene>
<feature type="non-terminal residue" evidence="2">
    <location>
        <position position="1"/>
    </location>
</feature>
<reference evidence="2" key="1">
    <citation type="submission" date="2020-08" db="EMBL/GenBank/DDBJ databases">
        <title>Multicomponent nature underlies the extraordinary mechanical properties of spider dragline silk.</title>
        <authorList>
            <person name="Kono N."/>
            <person name="Nakamura H."/>
            <person name="Mori M."/>
            <person name="Yoshida Y."/>
            <person name="Ohtoshi R."/>
            <person name="Malay A.D."/>
            <person name="Moran D.A.P."/>
            <person name="Tomita M."/>
            <person name="Numata K."/>
            <person name="Arakawa K."/>
        </authorList>
    </citation>
    <scope>NUCLEOTIDE SEQUENCE</scope>
</reference>
<feature type="domain" description="NPC1 middle luminal" evidence="1">
    <location>
        <begin position="1"/>
        <end position="192"/>
    </location>
</feature>
<dbReference type="OrthoDB" id="6510177at2759"/>
<sequence>PFYRIEHIIITPTNQDSFYYPIVVNHELKNISWGPVFQQDFLMAALDLQLQIENLTAVLDNSIIELKDICLSPLKPLNTACAIQSIFGFFQNKAEHFHNKAEYLAHFKSCSLAPKDSKCFAPFGGPIDSAAVVLGGFLDSFDSSQALIITIPVTNYNDLDLTLKARVWESEFLKFIKNFSHPLLKVAFKAERSIQDEIERGSHSDLLTVAISYMLMFGYITVSLGEYHECKSLLVYTK</sequence>
<dbReference type="Proteomes" id="UP000887013">
    <property type="component" value="Unassembled WGS sequence"/>
</dbReference>
<dbReference type="GO" id="GO:0030299">
    <property type="term" value="P:intestinal cholesterol absorption"/>
    <property type="evidence" value="ECO:0007669"/>
    <property type="project" value="TreeGrafter"/>
</dbReference>
<dbReference type="GO" id="GO:0015485">
    <property type="term" value="F:cholesterol binding"/>
    <property type="evidence" value="ECO:0007669"/>
    <property type="project" value="TreeGrafter"/>
</dbReference>
<dbReference type="Pfam" id="PF22314">
    <property type="entry name" value="NPC1_MLD"/>
    <property type="match status" value="1"/>
</dbReference>
<dbReference type="GO" id="GO:0005886">
    <property type="term" value="C:plasma membrane"/>
    <property type="evidence" value="ECO:0007669"/>
    <property type="project" value="TreeGrafter"/>
</dbReference>
<evidence type="ECO:0000313" key="3">
    <source>
        <dbReference type="Proteomes" id="UP000887013"/>
    </source>
</evidence>
<protein>
    <submittedName>
        <fullName evidence="2">NPC intracellular cholesterol transporter 1</fullName>
    </submittedName>
</protein>
<evidence type="ECO:0000313" key="2">
    <source>
        <dbReference type="EMBL" id="GFU31861.1"/>
    </source>
</evidence>
<dbReference type="PANTHER" id="PTHR45727">
    <property type="entry name" value="NPC INTRACELLULAR CHOLESTEROL TRANSPORTER 1"/>
    <property type="match status" value="1"/>
</dbReference>
<keyword evidence="3" id="KW-1185">Reference proteome</keyword>
<accession>A0A8X6QLR0</accession>
<dbReference type="InterPro" id="IPR053956">
    <property type="entry name" value="NPC1_MLD"/>
</dbReference>
<dbReference type="PANTHER" id="PTHR45727:SF2">
    <property type="entry name" value="NPC INTRACELLULAR CHOLESTEROL TRANSPORTER 1"/>
    <property type="match status" value="1"/>
</dbReference>